<name>A0A5C1DDU2_9NEIS</name>
<dbReference type="InterPro" id="IPR000182">
    <property type="entry name" value="GNAT_dom"/>
</dbReference>
<dbReference type="CDD" id="cd04301">
    <property type="entry name" value="NAT_SF"/>
    <property type="match status" value="1"/>
</dbReference>
<dbReference type="Pfam" id="PF00583">
    <property type="entry name" value="Acetyltransf_1"/>
    <property type="match status" value="1"/>
</dbReference>
<dbReference type="InterPro" id="IPR052729">
    <property type="entry name" value="Acyl/Acetyltrans_Enzymes"/>
</dbReference>
<dbReference type="PROSITE" id="PS51186">
    <property type="entry name" value="GNAT"/>
    <property type="match status" value="1"/>
</dbReference>
<protein>
    <submittedName>
        <fullName evidence="2">GNAT family N-acetyltransferase</fullName>
    </submittedName>
</protein>
<reference evidence="2 3" key="1">
    <citation type="submission" date="2019-08" db="EMBL/GenBank/DDBJ databases">
        <title>Chromobacterium paludis, a novel bacterium isolated from a Maryland marsh pond.</title>
        <authorList>
            <person name="Blackburn M.B."/>
            <person name="Gundersen-Rindal D.E."/>
        </authorList>
    </citation>
    <scope>NUCLEOTIDE SEQUENCE [LARGE SCALE GENOMIC DNA]</scope>
    <source>
        <strain evidence="3">IIBBL 257-1</strain>
    </source>
</reference>
<dbReference type="Pfam" id="PF18014">
    <property type="entry name" value="Acetyltransf_18"/>
    <property type="match status" value="1"/>
</dbReference>
<dbReference type="Gene3D" id="3.40.630.90">
    <property type="match status" value="1"/>
</dbReference>
<dbReference type="PANTHER" id="PTHR47237:SF1">
    <property type="entry name" value="SLL0310 PROTEIN"/>
    <property type="match status" value="1"/>
</dbReference>
<accession>A0A5C1DDU2</accession>
<dbReference type="AlphaFoldDB" id="A0A5C1DDU2"/>
<feature type="domain" description="N-acetyltransferase" evidence="1">
    <location>
        <begin position="7"/>
        <end position="143"/>
    </location>
</feature>
<evidence type="ECO:0000313" key="2">
    <source>
        <dbReference type="EMBL" id="QEL54109.1"/>
    </source>
</evidence>
<evidence type="ECO:0000313" key="3">
    <source>
        <dbReference type="Proteomes" id="UP000322079"/>
    </source>
</evidence>
<dbReference type="Gene3D" id="3.40.630.30">
    <property type="match status" value="1"/>
</dbReference>
<dbReference type="SUPFAM" id="SSF55729">
    <property type="entry name" value="Acyl-CoA N-acyltransferases (Nat)"/>
    <property type="match status" value="1"/>
</dbReference>
<dbReference type="Proteomes" id="UP000322079">
    <property type="component" value="Chromosome"/>
</dbReference>
<keyword evidence="2" id="KW-0808">Transferase</keyword>
<dbReference type="GO" id="GO:0016747">
    <property type="term" value="F:acyltransferase activity, transferring groups other than amino-acyl groups"/>
    <property type="evidence" value="ECO:0007669"/>
    <property type="project" value="InterPro"/>
</dbReference>
<dbReference type="InterPro" id="IPR016181">
    <property type="entry name" value="Acyl_CoA_acyltransferase"/>
</dbReference>
<organism evidence="2 3">
    <name type="scientific">Chromobacterium paludis</name>
    <dbReference type="NCBI Taxonomy" id="2605945"/>
    <lineage>
        <taxon>Bacteria</taxon>
        <taxon>Pseudomonadati</taxon>
        <taxon>Pseudomonadota</taxon>
        <taxon>Betaproteobacteria</taxon>
        <taxon>Neisseriales</taxon>
        <taxon>Chromobacteriaceae</taxon>
        <taxon>Chromobacterium</taxon>
    </lineage>
</organism>
<dbReference type="RefSeq" id="WP_149294508.1">
    <property type="nucleotide sequence ID" value="NZ_CP043473.1"/>
</dbReference>
<dbReference type="InterPro" id="IPR041496">
    <property type="entry name" value="YitH/HolE_GNAT"/>
</dbReference>
<dbReference type="PANTHER" id="PTHR47237">
    <property type="entry name" value="SLL0310 PROTEIN"/>
    <property type="match status" value="1"/>
</dbReference>
<evidence type="ECO:0000259" key="1">
    <source>
        <dbReference type="PROSITE" id="PS51186"/>
    </source>
</evidence>
<dbReference type="KEGG" id="chrm:FYK34_00170"/>
<proteinExistence type="predicted"/>
<sequence>MTDAGKPTLWHGRPGSLAEWSVSLQWAELEGWDLGAGDAECFFEADPQGFYLGFVDGEPAAAISVVNLDDGYTHMGHYLTAPARRGQGWARRLWEQAILHAGTRTLGGDGMPAQLHNYAKWGYESHYRTLRMSGAPTARLPAAPGIEPVSAANLEEACGYDQQTLGVRRHAMLRGWFLGAGRRGWIRRGADGGIDGLIGARLSSRGYRLGPFYAENEDASQTLLRQALAFVPAGAVLTLDVPESADALIRQLRALGLREIFHTFRIYRGAPPRARVERIQAIASLELG</sequence>
<dbReference type="EMBL" id="CP043473">
    <property type="protein sequence ID" value="QEL54109.1"/>
    <property type="molecule type" value="Genomic_DNA"/>
</dbReference>
<keyword evidence="3" id="KW-1185">Reference proteome</keyword>
<gene>
    <name evidence="2" type="ORF">FYK34_00170</name>
</gene>